<dbReference type="AlphaFoldDB" id="M2ZI77"/>
<accession>M2ZI77</accession>
<proteinExistence type="predicted"/>
<evidence type="ECO:0000313" key="2">
    <source>
        <dbReference type="EMBL" id="EME78814.1"/>
    </source>
</evidence>
<keyword evidence="3" id="KW-1185">Reference proteome</keyword>
<dbReference type="HOGENOM" id="CLU_831899_0_0_1"/>
<feature type="compositionally biased region" description="Basic residues" evidence="1">
    <location>
        <begin position="53"/>
        <end position="74"/>
    </location>
</feature>
<evidence type="ECO:0000256" key="1">
    <source>
        <dbReference type="SAM" id="MobiDB-lite"/>
    </source>
</evidence>
<dbReference type="GeneID" id="19334017"/>
<organism evidence="2 3">
    <name type="scientific">Pseudocercospora fijiensis (strain CIRAD86)</name>
    <name type="common">Black leaf streak disease fungus</name>
    <name type="synonym">Mycosphaerella fijiensis</name>
    <dbReference type="NCBI Taxonomy" id="383855"/>
    <lineage>
        <taxon>Eukaryota</taxon>
        <taxon>Fungi</taxon>
        <taxon>Dikarya</taxon>
        <taxon>Ascomycota</taxon>
        <taxon>Pezizomycotina</taxon>
        <taxon>Dothideomycetes</taxon>
        <taxon>Dothideomycetidae</taxon>
        <taxon>Mycosphaerellales</taxon>
        <taxon>Mycosphaerellaceae</taxon>
        <taxon>Pseudocercospora</taxon>
    </lineage>
</organism>
<protein>
    <submittedName>
        <fullName evidence="2">Uncharacterized protein</fullName>
    </submittedName>
</protein>
<sequence length="334" mass="39040">MRLLRTTILTVNEISPIDRTCSHSKHDSFCQQLYVKSSIAAKHSSVLMNPLNKHQKQSLHLSTPRKRNSSHTRMKTPPPPKKIVAQTTQMSFVRFYTTNAPQSFILHKRHESILIKSTHHHKTFTSPRESNKDQRYKFFFLSSQQARNGNSLNHQGKKKKKEKKKNDLRIIIGDDRGALCPKAYIYIYICGRYPYPQRAILAQIPMRFLVFRINMKMMNELNPCLLSSSYFTYYLISQVTSSHQKTQKNYIQTLQKHNLIIQFHKQTHPLIHYSLMSMPVFMQTNKYIKQSSRTSKKVTKSSRHELRVSYVVCDVKGTQGLTARNAQRNRQGGW</sequence>
<evidence type="ECO:0000313" key="3">
    <source>
        <dbReference type="Proteomes" id="UP000016932"/>
    </source>
</evidence>
<feature type="region of interest" description="Disordered" evidence="1">
    <location>
        <begin position="53"/>
        <end position="82"/>
    </location>
</feature>
<reference evidence="2 3" key="1">
    <citation type="journal article" date="2012" name="PLoS Pathog.">
        <title>Diverse lifestyles and strategies of plant pathogenesis encoded in the genomes of eighteen Dothideomycetes fungi.</title>
        <authorList>
            <person name="Ohm R.A."/>
            <person name="Feau N."/>
            <person name="Henrissat B."/>
            <person name="Schoch C.L."/>
            <person name="Horwitz B.A."/>
            <person name="Barry K.W."/>
            <person name="Condon B.J."/>
            <person name="Copeland A.C."/>
            <person name="Dhillon B."/>
            <person name="Glaser F."/>
            <person name="Hesse C.N."/>
            <person name="Kosti I."/>
            <person name="LaButti K."/>
            <person name="Lindquist E.A."/>
            <person name="Lucas S."/>
            <person name="Salamov A.A."/>
            <person name="Bradshaw R.E."/>
            <person name="Ciuffetti L."/>
            <person name="Hamelin R.C."/>
            <person name="Kema G.H.J."/>
            <person name="Lawrence C."/>
            <person name="Scott J.A."/>
            <person name="Spatafora J.W."/>
            <person name="Turgeon B.G."/>
            <person name="de Wit P.J.G.M."/>
            <person name="Zhong S."/>
            <person name="Goodwin S.B."/>
            <person name="Grigoriev I.V."/>
        </authorList>
    </citation>
    <scope>NUCLEOTIDE SEQUENCE [LARGE SCALE GENOMIC DNA]</scope>
    <source>
        <strain evidence="2 3">CIRAD86</strain>
    </source>
</reference>
<gene>
    <name evidence="2" type="ORF">MYCFIDRAFT_178911</name>
</gene>
<dbReference type="Proteomes" id="UP000016932">
    <property type="component" value="Unassembled WGS sequence"/>
</dbReference>
<dbReference type="RefSeq" id="XP_007931085.1">
    <property type="nucleotide sequence ID" value="XM_007932894.1"/>
</dbReference>
<dbReference type="EMBL" id="KB446563">
    <property type="protein sequence ID" value="EME78814.1"/>
    <property type="molecule type" value="Genomic_DNA"/>
</dbReference>
<dbReference type="VEuPathDB" id="FungiDB:MYCFIDRAFT_178911"/>
<name>M2ZI77_PSEFD</name>
<dbReference type="KEGG" id="pfj:MYCFIDRAFT_178911"/>